<sequence>MTDEDEAIAPDSVAGAPIDFDRLELIEKRLSTDERFARIDKRPDFAPDRLVCRYEQRFYPNSVRAARLEIVWFENGDFSLHYHEDHTNGTFDHRWDRHPSDHNARDHVRPGPNAPTPGDDASHPADWRDVLSRRSKIDSGPSGSGSRRVGTRRSDPFSSS</sequence>
<reference evidence="2 3" key="1">
    <citation type="journal article" date="2014" name="PLoS Genet.">
        <title>Phylogenetically driven sequencing of extremely halophilic archaea reveals strategies for static and dynamic osmo-response.</title>
        <authorList>
            <person name="Becker E.A."/>
            <person name="Seitzer P.M."/>
            <person name="Tritt A."/>
            <person name="Larsen D."/>
            <person name="Krusor M."/>
            <person name="Yao A.I."/>
            <person name="Wu D."/>
            <person name="Madern D."/>
            <person name="Eisen J.A."/>
            <person name="Darling A.E."/>
            <person name="Facciotti M.T."/>
        </authorList>
    </citation>
    <scope>NUCLEOTIDE SEQUENCE [LARGE SCALE GENOMIC DNA]</scope>
    <source>
        <strain evidence="2 3">DSM 10524</strain>
    </source>
</reference>
<proteinExistence type="predicted"/>
<protein>
    <submittedName>
        <fullName evidence="2">Uncharacterized protein</fullName>
    </submittedName>
</protein>
<dbReference type="Pfam" id="PF20126">
    <property type="entry name" value="TumE"/>
    <property type="match status" value="1"/>
</dbReference>
<dbReference type="eggNOG" id="arCOG06153">
    <property type="taxonomic scope" value="Archaea"/>
</dbReference>
<evidence type="ECO:0000313" key="2">
    <source>
        <dbReference type="EMBL" id="ELY55451.1"/>
    </source>
</evidence>
<comment type="caution">
    <text evidence="2">The sequence shown here is derived from an EMBL/GenBank/DDBJ whole genome shotgun (WGS) entry which is preliminary data.</text>
</comment>
<gene>
    <name evidence="2" type="ORF">C491_17097</name>
</gene>
<dbReference type="EMBL" id="AOIB01000031">
    <property type="protein sequence ID" value="ELY55451.1"/>
    <property type="molecule type" value="Genomic_DNA"/>
</dbReference>
<feature type="compositionally biased region" description="Basic and acidic residues" evidence="1">
    <location>
        <begin position="89"/>
        <end position="109"/>
    </location>
</feature>
<keyword evidence="3" id="KW-1185">Reference proteome</keyword>
<feature type="compositionally biased region" description="Low complexity" evidence="1">
    <location>
        <begin position="139"/>
        <end position="148"/>
    </location>
</feature>
<dbReference type="Proteomes" id="UP000011688">
    <property type="component" value="Unassembled WGS sequence"/>
</dbReference>
<dbReference type="AlphaFoldDB" id="L9X1W1"/>
<evidence type="ECO:0000313" key="3">
    <source>
        <dbReference type="Proteomes" id="UP000011688"/>
    </source>
</evidence>
<feature type="region of interest" description="Disordered" evidence="1">
    <location>
        <begin position="89"/>
        <end position="160"/>
    </location>
</feature>
<organism evidence="2 3">
    <name type="scientific">Natronococcus amylolyticus DSM 10524</name>
    <dbReference type="NCBI Taxonomy" id="1227497"/>
    <lineage>
        <taxon>Archaea</taxon>
        <taxon>Methanobacteriati</taxon>
        <taxon>Methanobacteriota</taxon>
        <taxon>Stenosarchaea group</taxon>
        <taxon>Halobacteria</taxon>
        <taxon>Halobacteriales</taxon>
        <taxon>Natrialbaceae</taxon>
        <taxon>Natronococcus</taxon>
    </lineage>
</organism>
<dbReference type="InterPro" id="IPR045397">
    <property type="entry name" value="TumE-like"/>
</dbReference>
<feature type="compositionally biased region" description="Basic and acidic residues" evidence="1">
    <location>
        <begin position="120"/>
        <end position="137"/>
    </location>
</feature>
<dbReference type="STRING" id="1227497.C491_17097"/>
<accession>L9X1W1</accession>
<name>L9X1W1_9EURY</name>
<evidence type="ECO:0000256" key="1">
    <source>
        <dbReference type="SAM" id="MobiDB-lite"/>
    </source>
</evidence>